<dbReference type="GO" id="GO:0016301">
    <property type="term" value="F:kinase activity"/>
    <property type="evidence" value="ECO:0007669"/>
    <property type="project" value="InterPro"/>
</dbReference>
<dbReference type="AlphaFoldDB" id="A0A1G2BT04"/>
<dbReference type="EMBL" id="MHKN01000020">
    <property type="protein sequence ID" value="OGY92305.1"/>
    <property type="molecule type" value="Genomic_DNA"/>
</dbReference>
<evidence type="ECO:0000313" key="3">
    <source>
        <dbReference type="Proteomes" id="UP000177349"/>
    </source>
</evidence>
<feature type="domain" description="Phosphoribulokinase/uridine kinase" evidence="1">
    <location>
        <begin position="7"/>
        <end position="174"/>
    </location>
</feature>
<proteinExistence type="predicted"/>
<dbReference type="Gene3D" id="3.40.50.300">
    <property type="entry name" value="P-loop containing nucleotide triphosphate hydrolases"/>
    <property type="match status" value="1"/>
</dbReference>
<dbReference type="InterPro" id="IPR027417">
    <property type="entry name" value="P-loop_NTPase"/>
</dbReference>
<dbReference type="GO" id="GO:0005524">
    <property type="term" value="F:ATP binding"/>
    <property type="evidence" value="ECO:0007669"/>
    <property type="project" value="InterPro"/>
</dbReference>
<evidence type="ECO:0000259" key="1">
    <source>
        <dbReference type="Pfam" id="PF00485"/>
    </source>
</evidence>
<comment type="caution">
    <text evidence="2">The sequence shown here is derived from an EMBL/GenBank/DDBJ whole genome shotgun (WGS) entry which is preliminary data.</text>
</comment>
<evidence type="ECO:0000313" key="2">
    <source>
        <dbReference type="EMBL" id="OGY92305.1"/>
    </source>
</evidence>
<name>A0A1G2BT04_9BACT</name>
<dbReference type="PRINTS" id="PR00988">
    <property type="entry name" value="URIDINKINASE"/>
</dbReference>
<dbReference type="InterPro" id="IPR006083">
    <property type="entry name" value="PRK/URK"/>
</dbReference>
<organism evidence="2 3">
    <name type="scientific">Candidatus Komeilibacteria bacterium RIFCSPLOWO2_01_FULL_53_11</name>
    <dbReference type="NCBI Taxonomy" id="1798552"/>
    <lineage>
        <taxon>Bacteria</taxon>
        <taxon>Candidatus Komeiliibacteriota</taxon>
    </lineage>
</organism>
<dbReference type="Proteomes" id="UP000177349">
    <property type="component" value="Unassembled WGS sequence"/>
</dbReference>
<dbReference type="PANTHER" id="PTHR10285">
    <property type="entry name" value="URIDINE KINASE"/>
    <property type="match status" value="1"/>
</dbReference>
<accession>A0A1G2BT04</accession>
<dbReference type="SUPFAM" id="SSF52540">
    <property type="entry name" value="P-loop containing nucleoside triphosphate hydrolases"/>
    <property type="match status" value="1"/>
</dbReference>
<dbReference type="Pfam" id="PF00485">
    <property type="entry name" value="PRK"/>
    <property type="match status" value="1"/>
</dbReference>
<sequence length="202" mass="22914">MTARPFLIALTGPSGSGKTSVARLLAAEGAQVSHIRADDFYKDYDTFPKMGGWINWDVPENIDFEALRDSLEALRSGKPVHISAFIKDSRERTPKTLSPSPVLLVEGFLLLYDASVRDLFDLKIYIDCPREVQIERRLQRDKIHPREHIEQVVIPQYEKYGLPTRAYADHVVSSEGDLDATVSEVRKIIADYLKRTKVERAS</sequence>
<gene>
    <name evidence="2" type="ORF">A3B31_00165</name>
</gene>
<protein>
    <recommendedName>
        <fullName evidence="1">Phosphoribulokinase/uridine kinase domain-containing protein</fullName>
    </recommendedName>
</protein>
<reference evidence="2 3" key="1">
    <citation type="journal article" date="2016" name="Nat. Commun.">
        <title>Thousands of microbial genomes shed light on interconnected biogeochemical processes in an aquifer system.</title>
        <authorList>
            <person name="Anantharaman K."/>
            <person name="Brown C.T."/>
            <person name="Hug L.A."/>
            <person name="Sharon I."/>
            <person name="Castelle C.J."/>
            <person name="Probst A.J."/>
            <person name="Thomas B.C."/>
            <person name="Singh A."/>
            <person name="Wilkins M.J."/>
            <person name="Karaoz U."/>
            <person name="Brodie E.L."/>
            <person name="Williams K.H."/>
            <person name="Hubbard S.S."/>
            <person name="Banfield J.F."/>
        </authorList>
    </citation>
    <scope>NUCLEOTIDE SEQUENCE [LARGE SCALE GENOMIC DNA]</scope>
</reference>